<dbReference type="RefSeq" id="WP_125569126.1">
    <property type="nucleotide sequence ID" value="NZ_AP019307.1"/>
</dbReference>
<evidence type="ECO:0000313" key="3">
    <source>
        <dbReference type="Proteomes" id="UP000271573"/>
    </source>
</evidence>
<feature type="transmembrane region" description="Helical" evidence="1">
    <location>
        <begin position="23"/>
        <end position="44"/>
    </location>
</feature>
<accession>A0A3G9J2S0</accession>
<reference evidence="2 3" key="1">
    <citation type="submission" date="2018-11" db="EMBL/GenBank/DDBJ databases">
        <title>Complete genome sequence of Nocardioides baekrokdamisoli strain KCTC 39748.</title>
        <authorList>
            <person name="Kang S.W."/>
            <person name="Lee K.C."/>
            <person name="Kim K.K."/>
            <person name="Kim J.S."/>
            <person name="Kim D.S."/>
            <person name="Ko S.H."/>
            <person name="Yang S.H."/>
            <person name="Shin Y.K."/>
            <person name="Lee J.S."/>
        </authorList>
    </citation>
    <scope>NUCLEOTIDE SEQUENCE [LARGE SCALE GENOMIC DNA]</scope>
    <source>
        <strain evidence="2 3">KCTC 39748</strain>
    </source>
</reference>
<keyword evidence="3" id="KW-1185">Reference proteome</keyword>
<feature type="transmembrane region" description="Helical" evidence="1">
    <location>
        <begin position="64"/>
        <end position="94"/>
    </location>
</feature>
<sequence>MTDLADVASGGEQVMARRALRAFAWWGLLGALATGFWLWFAIGLEVYMSGPVPQSDGQADGPGAFVGLLIAKFLDFVVLAGALAICITGLALAVTNCRKTTNVVGRVRRIAIWRVSVLSGLVATLVLYGCFDFLIFRPAE</sequence>
<evidence type="ECO:0000313" key="2">
    <source>
        <dbReference type="EMBL" id="BBH17744.1"/>
    </source>
</evidence>
<keyword evidence="1" id="KW-0812">Transmembrane</keyword>
<dbReference type="KEGG" id="nbe:Back2_20310"/>
<keyword evidence="1" id="KW-0472">Membrane</keyword>
<dbReference type="Proteomes" id="UP000271573">
    <property type="component" value="Chromosome"/>
</dbReference>
<organism evidence="2 3">
    <name type="scientific">Nocardioides baekrokdamisoli</name>
    <dbReference type="NCBI Taxonomy" id="1804624"/>
    <lineage>
        <taxon>Bacteria</taxon>
        <taxon>Bacillati</taxon>
        <taxon>Actinomycetota</taxon>
        <taxon>Actinomycetes</taxon>
        <taxon>Propionibacteriales</taxon>
        <taxon>Nocardioidaceae</taxon>
        <taxon>Nocardioides</taxon>
    </lineage>
</organism>
<feature type="transmembrane region" description="Helical" evidence="1">
    <location>
        <begin position="115"/>
        <end position="136"/>
    </location>
</feature>
<evidence type="ECO:0000256" key="1">
    <source>
        <dbReference type="SAM" id="Phobius"/>
    </source>
</evidence>
<name>A0A3G9J2S0_9ACTN</name>
<dbReference type="EMBL" id="AP019307">
    <property type="protein sequence ID" value="BBH17744.1"/>
    <property type="molecule type" value="Genomic_DNA"/>
</dbReference>
<keyword evidence="1" id="KW-1133">Transmembrane helix</keyword>
<protein>
    <submittedName>
        <fullName evidence="2">Uncharacterized protein</fullName>
    </submittedName>
</protein>
<dbReference type="AlphaFoldDB" id="A0A3G9J2S0"/>
<proteinExistence type="predicted"/>
<gene>
    <name evidence="2" type="ORF">Back2_20310</name>
</gene>